<proteinExistence type="inferred from homology"/>
<feature type="region of interest" description="Disordered" evidence="2">
    <location>
        <begin position="328"/>
        <end position="388"/>
    </location>
</feature>
<dbReference type="GO" id="GO:0071788">
    <property type="term" value="P:endoplasmic reticulum tubular network maintenance"/>
    <property type="evidence" value="ECO:0007669"/>
    <property type="project" value="UniProtKB-UniRule"/>
</dbReference>
<dbReference type="GO" id="GO:0098826">
    <property type="term" value="C:endoplasmic reticulum tubular network membrane"/>
    <property type="evidence" value="ECO:0007669"/>
    <property type="project" value="UniProtKB-UniRule"/>
</dbReference>
<feature type="region of interest" description="Disordered" evidence="2">
    <location>
        <begin position="146"/>
        <end position="253"/>
    </location>
</feature>
<dbReference type="Pfam" id="PF10058">
    <property type="entry name" value="Zn_ribbon_10"/>
    <property type="match status" value="1"/>
</dbReference>
<dbReference type="AlphaFoldDB" id="A0A9P7VBZ8"/>
<accession>A0A9P7VBZ8</accession>
<keyword evidence="1" id="KW-0862">Zinc</keyword>
<feature type="compositionally biased region" description="Low complexity" evidence="2">
    <location>
        <begin position="200"/>
        <end position="233"/>
    </location>
</feature>
<dbReference type="PANTHER" id="PTHR22166:SF12">
    <property type="entry name" value="ENDOPLASMIC RETICULUM JUNCTION FORMATION PROTEIN LUNAPARK"/>
    <property type="match status" value="1"/>
</dbReference>
<dbReference type="OrthoDB" id="1725934at2759"/>
<feature type="compositionally biased region" description="Polar residues" evidence="2">
    <location>
        <begin position="377"/>
        <end position="388"/>
    </location>
</feature>
<feature type="transmembrane region" description="Helical" evidence="1">
    <location>
        <begin position="85"/>
        <end position="110"/>
    </location>
</feature>
<dbReference type="RefSeq" id="XP_043050843.1">
    <property type="nucleotide sequence ID" value="XM_043194519.1"/>
</dbReference>
<evidence type="ECO:0000259" key="3">
    <source>
        <dbReference type="Pfam" id="PF10058"/>
    </source>
</evidence>
<dbReference type="EMBL" id="JAHMUF010000004">
    <property type="protein sequence ID" value="KAG7195296.1"/>
    <property type="molecule type" value="Genomic_DNA"/>
</dbReference>
<feature type="compositionally biased region" description="Polar residues" evidence="2">
    <location>
        <begin position="178"/>
        <end position="194"/>
    </location>
</feature>
<organism evidence="4 5">
    <name type="scientific">Scheffersomyces spartinae</name>
    <dbReference type="NCBI Taxonomy" id="45513"/>
    <lineage>
        <taxon>Eukaryota</taxon>
        <taxon>Fungi</taxon>
        <taxon>Dikarya</taxon>
        <taxon>Ascomycota</taxon>
        <taxon>Saccharomycotina</taxon>
        <taxon>Pichiomycetes</taxon>
        <taxon>Debaryomycetaceae</taxon>
        <taxon>Scheffersomyces</taxon>
    </lineage>
</organism>
<comment type="similarity">
    <text evidence="1">Belongs to the lunapark family.</text>
</comment>
<evidence type="ECO:0000313" key="4">
    <source>
        <dbReference type="EMBL" id="KAG7195296.1"/>
    </source>
</evidence>
<comment type="subcellular location">
    <subcellularLocation>
        <location evidence="1">Endoplasmic reticulum membrane</location>
        <topology evidence="1">Multi-pass membrane protein</topology>
    </subcellularLocation>
</comment>
<dbReference type="InterPro" id="IPR019273">
    <property type="entry name" value="Lunapark_Znf"/>
</dbReference>
<dbReference type="GO" id="GO:0008270">
    <property type="term" value="F:zinc ion binding"/>
    <property type="evidence" value="ECO:0007669"/>
    <property type="project" value="UniProtKB-KW"/>
</dbReference>
<sequence length="388" mass="43912">MFLLFKKGYDPLAFEKELTQITASITSTQEQIYKLSRRKRSTRKTTIHYLLVIYIVGNLYNYTQIPQIPNTTRFQAIIKGLSRNQWIFVIVYPIILYFLVRLLGGLYDWLLKSRQTKLSSLQERHKLKIEELKKITNFNTTSELLEKYGDPNERKRKTANVIDKGTSSGAQGIPGNGNLKQRLNVNPGTINVSKPISEMKPGLQKQEQQQQQQQQQPLEGLQQKQQPSSSKPSDINNKRSPSSSHQEVQSQRSFQDRLLDILVGSDYSETIESRYALICAGCFKHNGLAPPGCTEPHKVPYICPQCGLFNGEMQEPPNGLYPNYIGPELSQSPVPSEGIESVPKEDLENVSVPSPVLAKEPNTKIEKEPMLVEHSRSLSPNQDDTTSK</sequence>
<gene>
    <name evidence="4" type="ORF">KQ657_003822</name>
</gene>
<keyword evidence="1" id="KW-0256">Endoplasmic reticulum</keyword>
<keyword evidence="1" id="KW-0863">Zinc-finger</keyword>
<evidence type="ECO:0000313" key="5">
    <source>
        <dbReference type="Proteomes" id="UP000790833"/>
    </source>
</evidence>
<dbReference type="PANTHER" id="PTHR22166">
    <property type="entry name" value="ENDOPLASMIC RETICULUM JUNCTION FORMATION PROTEIN LUNAPARK"/>
    <property type="match status" value="1"/>
</dbReference>
<keyword evidence="1" id="KW-0472">Membrane</keyword>
<feature type="transmembrane region" description="Helical" evidence="1">
    <location>
        <begin position="47"/>
        <end position="65"/>
    </location>
</feature>
<keyword evidence="5" id="KW-1185">Reference proteome</keyword>
<keyword evidence="1" id="KW-0812">Transmembrane</keyword>
<dbReference type="Proteomes" id="UP000790833">
    <property type="component" value="Unassembled WGS sequence"/>
</dbReference>
<dbReference type="GO" id="GO:1903373">
    <property type="term" value="P:positive regulation of endoplasmic reticulum tubular network organization"/>
    <property type="evidence" value="ECO:0007669"/>
    <property type="project" value="UniProtKB-UniRule"/>
</dbReference>
<keyword evidence="1" id="KW-0479">Metal-binding</keyword>
<feature type="compositionally biased region" description="Polar residues" evidence="2">
    <location>
        <begin position="234"/>
        <end position="253"/>
    </location>
</feature>
<feature type="compositionally biased region" description="Basic and acidic residues" evidence="2">
    <location>
        <begin position="361"/>
        <end position="376"/>
    </location>
</feature>
<dbReference type="InterPro" id="IPR040115">
    <property type="entry name" value="Lnp"/>
</dbReference>
<reference evidence="4" key="1">
    <citation type="submission" date="2021-03" db="EMBL/GenBank/DDBJ databases">
        <authorList>
            <person name="Palmer J.M."/>
        </authorList>
    </citation>
    <scope>NUCLEOTIDE SEQUENCE</scope>
    <source>
        <strain evidence="4">ARV_011</strain>
    </source>
</reference>
<feature type="domain" description="Lunapark zinc ribbon" evidence="3">
    <location>
        <begin position="254"/>
        <end position="310"/>
    </location>
</feature>
<evidence type="ECO:0000256" key="2">
    <source>
        <dbReference type="SAM" id="MobiDB-lite"/>
    </source>
</evidence>
<keyword evidence="1" id="KW-1133">Transmembrane helix</keyword>
<comment type="caution">
    <text evidence="4">The sequence shown here is derived from an EMBL/GenBank/DDBJ whole genome shotgun (WGS) entry which is preliminary data.</text>
</comment>
<dbReference type="GeneID" id="66117196"/>
<evidence type="ECO:0000256" key="1">
    <source>
        <dbReference type="RuleBase" id="RU367073"/>
    </source>
</evidence>
<comment type="function">
    <text evidence="1">Plays a role in determining ER morphology.</text>
</comment>
<comment type="domain">
    <text evidence="1">The C4-type zinc finger motif is necessary both for its ER three-way tubular junction localization and formation.</text>
</comment>
<protein>
    <recommendedName>
        <fullName evidence="1">Endoplasmic reticulum junction formation protein lunapark</fullName>
    </recommendedName>
</protein>
<name>A0A9P7VBZ8_9ASCO</name>